<dbReference type="Gene3D" id="1.10.357.10">
    <property type="entry name" value="Tetracycline Repressor, domain 2"/>
    <property type="match status" value="1"/>
</dbReference>
<protein>
    <recommendedName>
        <fullName evidence="3">TetR/AcrR family transcriptional regulator</fullName>
    </recommendedName>
</protein>
<name>A0ABQ1JQY7_9PROT</name>
<dbReference type="EMBL" id="BMKF01000002">
    <property type="protein sequence ID" value="GGB74596.1"/>
    <property type="molecule type" value="Genomic_DNA"/>
</dbReference>
<reference evidence="2" key="1">
    <citation type="journal article" date="2019" name="Int. J. Syst. Evol. Microbiol.">
        <title>The Global Catalogue of Microorganisms (GCM) 10K type strain sequencing project: providing services to taxonomists for standard genome sequencing and annotation.</title>
        <authorList>
            <consortium name="The Broad Institute Genomics Platform"/>
            <consortium name="The Broad Institute Genome Sequencing Center for Infectious Disease"/>
            <person name="Wu L."/>
            <person name="Ma J."/>
        </authorList>
    </citation>
    <scope>NUCLEOTIDE SEQUENCE [LARGE SCALE GENOMIC DNA]</scope>
    <source>
        <strain evidence="2">CGMCC 1.15928</strain>
    </source>
</reference>
<keyword evidence="2" id="KW-1185">Reference proteome</keyword>
<dbReference type="RefSeq" id="WP_084391877.1">
    <property type="nucleotide sequence ID" value="NZ_BMKF01000002.1"/>
</dbReference>
<evidence type="ECO:0008006" key="3">
    <source>
        <dbReference type="Google" id="ProtNLM"/>
    </source>
</evidence>
<evidence type="ECO:0000313" key="1">
    <source>
        <dbReference type="EMBL" id="GGB74596.1"/>
    </source>
</evidence>
<evidence type="ECO:0000313" key="2">
    <source>
        <dbReference type="Proteomes" id="UP000628854"/>
    </source>
</evidence>
<comment type="caution">
    <text evidence="1">The sequence shown here is derived from an EMBL/GenBank/DDBJ whole genome shotgun (WGS) entry which is preliminary data.</text>
</comment>
<proteinExistence type="predicted"/>
<accession>A0ABQ1JQY7</accession>
<dbReference type="SUPFAM" id="SSF46689">
    <property type="entry name" value="Homeodomain-like"/>
    <property type="match status" value="1"/>
</dbReference>
<dbReference type="Proteomes" id="UP000628854">
    <property type="component" value="Unassembled WGS sequence"/>
</dbReference>
<dbReference type="InterPro" id="IPR009057">
    <property type="entry name" value="Homeodomain-like_sf"/>
</dbReference>
<sequence length="222" mass="24343">MSRPGGTRNADYDEKREALVNALADYVNQTDVVLPSLRQLSIAVGSSQPRINHYFGNRTGVIIAIINRLGELGEPIRDQLREPRGSLLEAAEKYAQIAESLSRNPRYVNAHIFAIREGLTNPEVAKAYNAVLVAPAIEAIAESFVNSPGGPDSMETARIAADMIMSAVMMTSLRQAFQSSPEAAGELHREHAIMVSWMTRGLVQDPNAKNMQVRLEEEAELS</sequence>
<gene>
    <name evidence="1" type="ORF">GCM10011503_24110</name>
</gene>
<organism evidence="1 2">
    <name type="scientific">Henriciella pelagia</name>
    <dbReference type="NCBI Taxonomy" id="1977912"/>
    <lineage>
        <taxon>Bacteria</taxon>
        <taxon>Pseudomonadati</taxon>
        <taxon>Pseudomonadota</taxon>
        <taxon>Alphaproteobacteria</taxon>
        <taxon>Hyphomonadales</taxon>
        <taxon>Hyphomonadaceae</taxon>
        <taxon>Henriciella</taxon>
    </lineage>
</organism>